<dbReference type="AlphaFoldDB" id="A0A1I7Y4T7"/>
<dbReference type="WBParaSite" id="L893_g1268.t1">
    <property type="protein sequence ID" value="L893_g1268.t1"/>
    <property type="gene ID" value="L893_g1268"/>
</dbReference>
<proteinExistence type="predicted"/>
<keyword evidence="1" id="KW-1185">Reference proteome</keyword>
<name>A0A1I7Y4T7_9BILA</name>
<evidence type="ECO:0000313" key="2">
    <source>
        <dbReference type="WBParaSite" id="L893_g1268.t1"/>
    </source>
</evidence>
<dbReference type="Proteomes" id="UP000095287">
    <property type="component" value="Unplaced"/>
</dbReference>
<reference evidence="2" key="1">
    <citation type="submission" date="2016-11" db="UniProtKB">
        <authorList>
            <consortium name="WormBaseParasite"/>
        </authorList>
    </citation>
    <scope>IDENTIFICATION</scope>
</reference>
<protein>
    <submittedName>
        <fullName evidence="2">Bro-N domain-containing protein</fullName>
    </submittedName>
</protein>
<sequence>MNVRGRTRIPGHISHTAIVTHYQTSPLRERTHSEVPRTTMEAVPWKFVDSVVELLGPNTLDELAQEVRHPLWKPVVDLHHRNRVYYRVEFCEDEGGIKYVIDGENEDILRTIREKGKRFVRIVQVEDFTTLRHFNWDVVVPVGEAEATKFLETVAPLIDPVSASFCSNWGSNNCIRVLLTSLFKRAYLRA</sequence>
<organism evidence="1 2">
    <name type="scientific">Steinernema glaseri</name>
    <dbReference type="NCBI Taxonomy" id="37863"/>
    <lineage>
        <taxon>Eukaryota</taxon>
        <taxon>Metazoa</taxon>
        <taxon>Ecdysozoa</taxon>
        <taxon>Nematoda</taxon>
        <taxon>Chromadorea</taxon>
        <taxon>Rhabditida</taxon>
        <taxon>Tylenchina</taxon>
        <taxon>Panagrolaimomorpha</taxon>
        <taxon>Strongyloidoidea</taxon>
        <taxon>Steinernematidae</taxon>
        <taxon>Steinernema</taxon>
    </lineage>
</organism>
<evidence type="ECO:0000313" key="1">
    <source>
        <dbReference type="Proteomes" id="UP000095287"/>
    </source>
</evidence>
<accession>A0A1I7Y4T7</accession>